<dbReference type="Proteomes" id="UP001378592">
    <property type="component" value="Unassembled WGS sequence"/>
</dbReference>
<evidence type="ECO:0000256" key="7">
    <source>
        <dbReference type="ARBA" id="ARBA00023121"/>
    </source>
</evidence>
<evidence type="ECO:0000256" key="8">
    <source>
        <dbReference type="ARBA" id="ARBA00063535"/>
    </source>
</evidence>
<reference evidence="14 15" key="1">
    <citation type="submission" date="2024-03" db="EMBL/GenBank/DDBJ databases">
        <title>The genome assembly and annotation of the cricket Gryllus longicercus Weissman &amp; Gray.</title>
        <authorList>
            <person name="Szrajer S."/>
            <person name="Gray D."/>
            <person name="Ylla G."/>
        </authorList>
    </citation>
    <scope>NUCLEOTIDE SEQUENCE [LARGE SCALE GENOMIC DNA]</scope>
    <source>
        <strain evidence="14">DAG 2021-001</strain>
        <tissue evidence="14">Whole body minus gut</tissue>
    </source>
</reference>
<evidence type="ECO:0000256" key="4">
    <source>
        <dbReference type="ARBA" id="ARBA00022553"/>
    </source>
</evidence>
<feature type="region of interest" description="Disordered" evidence="12">
    <location>
        <begin position="428"/>
        <end position="467"/>
    </location>
</feature>
<evidence type="ECO:0000256" key="3">
    <source>
        <dbReference type="ARBA" id="ARBA00022490"/>
    </source>
</evidence>
<sequence>MIGRGLCKIFTSNIQKPAFIQCRKKNFIRDDHLHDIKLHSCFISICSFFASNVGKSNHLRKYTFFQNRKAFLSGGNNVFQVVKYGLTRIPLSLKEHSVQVVKMCTRQCEFVIAHRIRRGQQMFSLYTKMWDEVALKNLIVKIRKQFARRGRELLLSAAGVTAYNWEKMKITDKEINGFMKEIENCYHLREATVTCRKCSRRVIFDMQVPDVQYCDCSGSKAHNSSVEQGWVPFLERNDLIVWRKEHPECHGLYAYKVYASYDDVTAYDFLCVQLDTEYRKEWDHTAVELTILETDRSSNSDIIYWVMKWPRMFSNRDYVFNRRYKIDEKEKVMVVVNKCTEHPKCPEKYENIRVKKYWSSMVIRPHKEFDEPGIEYCLTYFDDPGVSIPSTITSWVAVSGLPDFLTRLREAARQLAIRRKHSQYHWIPMPQPDPEEPPKSTTNLPPDVTPKVPLTSSQVSHQEPQDSYLQLSTARLFL</sequence>
<proteinExistence type="predicted"/>
<keyword evidence="4" id="KW-0597">Phosphoprotein</keyword>
<evidence type="ECO:0000256" key="12">
    <source>
        <dbReference type="SAM" id="MobiDB-lite"/>
    </source>
</evidence>
<evidence type="ECO:0000259" key="13">
    <source>
        <dbReference type="PROSITE" id="PS50848"/>
    </source>
</evidence>
<keyword evidence="5" id="KW-0007">Acetylation</keyword>
<dbReference type="AlphaFoldDB" id="A0AAN9VD68"/>
<dbReference type="InterPro" id="IPR041949">
    <property type="entry name" value="START_STARD7"/>
</dbReference>
<dbReference type="Pfam" id="PF01852">
    <property type="entry name" value="START"/>
    <property type="match status" value="1"/>
</dbReference>
<dbReference type="PANTHER" id="PTHR19308">
    <property type="entry name" value="PHOSPHATIDYLCHOLINE TRANSFER PROTEIN"/>
    <property type="match status" value="1"/>
</dbReference>
<dbReference type="FunFam" id="3.30.530.20:FF:000017">
    <property type="entry name" value="Phosphatidylcholine transfer protein, putative"/>
    <property type="match status" value="1"/>
</dbReference>
<evidence type="ECO:0000256" key="11">
    <source>
        <dbReference type="ARBA" id="ARBA00079049"/>
    </source>
</evidence>
<keyword evidence="15" id="KW-1185">Reference proteome</keyword>
<accession>A0AAN9VD68</accession>
<evidence type="ECO:0000256" key="5">
    <source>
        <dbReference type="ARBA" id="ARBA00022990"/>
    </source>
</evidence>
<keyword evidence="3" id="KW-0963">Cytoplasm</keyword>
<comment type="subunit">
    <text evidence="8">Interacts with ACOT13/THEM2.</text>
</comment>
<dbReference type="SMART" id="SM00234">
    <property type="entry name" value="START"/>
    <property type="match status" value="1"/>
</dbReference>
<evidence type="ECO:0000313" key="14">
    <source>
        <dbReference type="EMBL" id="KAK7793816.1"/>
    </source>
</evidence>
<dbReference type="PROSITE" id="PS50848">
    <property type="entry name" value="START"/>
    <property type="match status" value="1"/>
</dbReference>
<dbReference type="SUPFAM" id="SSF55961">
    <property type="entry name" value="Bet v1-like"/>
    <property type="match status" value="1"/>
</dbReference>
<evidence type="ECO:0000256" key="10">
    <source>
        <dbReference type="ARBA" id="ARBA00077188"/>
    </source>
</evidence>
<dbReference type="InterPro" id="IPR023393">
    <property type="entry name" value="START-like_dom_sf"/>
</dbReference>
<evidence type="ECO:0000256" key="2">
    <source>
        <dbReference type="ARBA" id="ARBA00022448"/>
    </source>
</evidence>
<dbReference type="EMBL" id="JAZDUA010000359">
    <property type="protein sequence ID" value="KAK7793816.1"/>
    <property type="molecule type" value="Genomic_DNA"/>
</dbReference>
<keyword evidence="7" id="KW-0446">Lipid-binding</keyword>
<comment type="caution">
    <text evidence="14">The sequence shown here is derived from an EMBL/GenBank/DDBJ whole genome shotgun (WGS) entry which is preliminary data.</text>
</comment>
<gene>
    <name evidence="14" type="ORF">R5R35_014321</name>
</gene>
<evidence type="ECO:0000256" key="1">
    <source>
        <dbReference type="ARBA" id="ARBA00004496"/>
    </source>
</evidence>
<keyword evidence="6" id="KW-0445">Lipid transport</keyword>
<protein>
    <recommendedName>
        <fullName evidence="9">Phosphatidylcholine transfer protein</fullName>
    </recommendedName>
    <alternativeName>
        <fullName evidence="11">START domain-containing protein 2</fullName>
    </alternativeName>
    <alternativeName>
        <fullName evidence="10">StAR-related lipid transfer protein 2</fullName>
    </alternativeName>
</protein>
<keyword evidence="2" id="KW-0813">Transport</keyword>
<feature type="compositionally biased region" description="Polar residues" evidence="12">
    <location>
        <begin position="454"/>
        <end position="467"/>
    </location>
</feature>
<feature type="domain" description="START" evidence="13">
    <location>
        <begin position="227"/>
        <end position="417"/>
    </location>
</feature>
<dbReference type="InterPro" id="IPR002913">
    <property type="entry name" value="START_lipid-bd_dom"/>
</dbReference>
<name>A0AAN9VD68_9ORTH</name>
<evidence type="ECO:0000313" key="15">
    <source>
        <dbReference type="Proteomes" id="UP001378592"/>
    </source>
</evidence>
<organism evidence="14 15">
    <name type="scientific">Gryllus longicercus</name>
    <dbReference type="NCBI Taxonomy" id="2509291"/>
    <lineage>
        <taxon>Eukaryota</taxon>
        <taxon>Metazoa</taxon>
        <taxon>Ecdysozoa</taxon>
        <taxon>Arthropoda</taxon>
        <taxon>Hexapoda</taxon>
        <taxon>Insecta</taxon>
        <taxon>Pterygota</taxon>
        <taxon>Neoptera</taxon>
        <taxon>Polyneoptera</taxon>
        <taxon>Orthoptera</taxon>
        <taxon>Ensifera</taxon>
        <taxon>Gryllidea</taxon>
        <taxon>Grylloidea</taxon>
        <taxon>Gryllidae</taxon>
        <taxon>Gryllinae</taxon>
        <taxon>Gryllus</taxon>
    </lineage>
</organism>
<dbReference type="GO" id="GO:0006869">
    <property type="term" value="P:lipid transport"/>
    <property type="evidence" value="ECO:0007669"/>
    <property type="project" value="UniProtKB-KW"/>
</dbReference>
<dbReference type="CDD" id="cd08911">
    <property type="entry name" value="START_STARD7-like"/>
    <property type="match status" value="1"/>
</dbReference>
<comment type="subcellular location">
    <subcellularLocation>
        <location evidence="1">Cytoplasm</location>
    </subcellularLocation>
</comment>
<evidence type="ECO:0000256" key="9">
    <source>
        <dbReference type="ARBA" id="ARBA00069061"/>
    </source>
</evidence>
<dbReference type="InterPro" id="IPR051213">
    <property type="entry name" value="START_lipid_transfer"/>
</dbReference>
<evidence type="ECO:0000256" key="6">
    <source>
        <dbReference type="ARBA" id="ARBA00023055"/>
    </source>
</evidence>
<dbReference type="GO" id="GO:0005829">
    <property type="term" value="C:cytosol"/>
    <property type="evidence" value="ECO:0007669"/>
    <property type="project" value="UniProtKB-ARBA"/>
</dbReference>
<dbReference type="GO" id="GO:0008289">
    <property type="term" value="F:lipid binding"/>
    <property type="evidence" value="ECO:0007669"/>
    <property type="project" value="UniProtKB-KW"/>
</dbReference>
<dbReference type="Gene3D" id="3.30.530.20">
    <property type="match status" value="1"/>
</dbReference>
<dbReference type="PANTHER" id="PTHR19308:SF8">
    <property type="entry name" value="STAR-RELATED LIPID TRANSFER PROTEIN 7, MITOCHONDRIAL"/>
    <property type="match status" value="1"/>
</dbReference>